<organism evidence="4 5">
    <name type="scientific">Shewanella cyperi</name>
    <dbReference type="NCBI Taxonomy" id="2814292"/>
    <lineage>
        <taxon>Bacteria</taxon>
        <taxon>Pseudomonadati</taxon>
        <taxon>Pseudomonadota</taxon>
        <taxon>Gammaproteobacteria</taxon>
        <taxon>Alteromonadales</taxon>
        <taxon>Shewanellaceae</taxon>
        <taxon>Shewanella</taxon>
    </lineage>
</organism>
<dbReference type="InterPro" id="IPR027385">
    <property type="entry name" value="Beta-barrel_OMP"/>
</dbReference>
<reference evidence="4 5" key="1">
    <citation type="submission" date="2021-03" db="EMBL/GenBank/DDBJ databases">
        <title>Novel species identification of genus Shewanella.</title>
        <authorList>
            <person name="Liu G."/>
            <person name="Zhang Q."/>
        </authorList>
    </citation>
    <scope>NUCLEOTIDE SEQUENCE [LARGE SCALE GENOMIC DNA]</scope>
    <source>
        <strain evidence="4 5">FJAT-53726</strain>
    </source>
</reference>
<dbReference type="Gene3D" id="2.40.160.20">
    <property type="match status" value="1"/>
</dbReference>
<name>A0A975AKN2_9GAMM</name>
<dbReference type="AlphaFoldDB" id="A0A975AKN2"/>
<dbReference type="NCBIfam" id="TIGR01414">
    <property type="entry name" value="autotrans_barl"/>
    <property type="match status" value="1"/>
</dbReference>
<proteinExistence type="predicted"/>
<accession>A0A975AKN2</accession>
<dbReference type="Pfam" id="PF13505">
    <property type="entry name" value="OMP_b-brl"/>
    <property type="match status" value="1"/>
</dbReference>
<dbReference type="InterPro" id="IPR011250">
    <property type="entry name" value="OMP/PagP_B-barrel"/>
</dbReference>
<evidence type="ECO:0000313" key="4">
    <source>
        <dbReference type="EMBL" id="QSX29911.1"/>
    </source>
</evidence>
<sequence>MKLKSLLVGSLLLSLASPVFAAKDLGYYLGGQINHTSMTDRIGDFEESALGLGIYGGYNFNQSFGLEAGIHGTDSYIDEVDIRSAAITLAPTVRHAYSDMVTVYLKGGLLWEAIYSPDDSTTDDYRGIGWLLGTGVDMTLTESLALRLSYEYSETEPESKDYDNYFASTRVHQFGVGMHYRF</sequence>
<dbReference type="SUPFAM" id="SSF56925">
    <property type="entry name" value="OMPA-like"/>
    <property type="match status" value="1"/>
</dbReference>
<evidence type="ECO:0000256" key="2">
    <source>
        <dbReference type="SAM" id="SignalP"/>
    </source>
</evidence>
<dbReference type="GO" id="GO:0019867">
    <property type="term" value="C:outer membrane"/>
    <property type="evidence" value="ECO:0007669"/>
    <property type="project" value="InterPro"/>
</dbReference>
<feature type="chain" id="PRO_5037424109" evidence="2">
    <location>
        <begin position="22"/>
        <end position="182"/>
    </location>
</feature>
<feature type="domain" description="Outer membrane protein beta-barrel" evidence="3">
    <location>
        <begin position="11"/>
        <end position="182"/>
    </location>
</feature>
<evidence type="ECO:0000259" key="3">
    <source>
        <dbReference type="Pfam" id="PF13505"/>
    </source>
</evidence>
<dbReference type="Proteomes" id="UP000663281">
    <property type="component" value="Chromosome"/>
</dbReference>
<evidence type="ECO:0000256" key="1">
    <source>
        <dbReference type="ARBA" id="ARBA00022729"/>
    </source>
</evidence>
<dbReference type="InterPro" id="IPR006315">
    <property type="entry name" value="OM_autotransptr_brl_dom"/>
</dbReference>
<feature type="signal peptide" evidence="2">
    <location>
        <begin position="1"/>
        <end position="21"/>
    </location>
</feature>
<gene>
    <name evidence="4" type="ORF">JYB88_17300</name>
</gene>
<keyword evidence="5" id="KW-1185">Reference proteome</keyword>
<protein>
    <submittedName>
        <fullName evidence="4">Porin family protein</fullName>
    </submittedName>
</protein>
<evidence type="ECO:0000313" key="5">
    <source>
        <dbReference type="Proteomes" id="UP000663281"/>
    </source>
</evidence>
<dbReference type="KEGG" id="scyp:JYB88_17300"/>
<dbReference type="EMBL" id="CP071504">
    <property type="protein sequence ID" value="QSX29911.1"/>
    <property type="molecule type" value="Genomic_DNA"/>
</dbReference>
<keyword evidence="1 2" id="KW-0732">Signal</keyword>
<dbReference type="RefSeq" id="WP_207324929.1">
    <property type="nucleotide sequence ID" value="NZ_CP071504.1"/>
</dbReference>